<evidence type="ECO:0000313" key="2">
    <source>
        <dbReference type="Proteomes" id="UP000053144"/>
    </source>
</evidence>
<reference evidence="2" key="1">
    <citation type="journal article" date="2015" name="Proc. Natl. Acad. Sci. U.S.A.">
        <title>Genome sequencing of adzuki bean (Vigna angularis) provides insight into high starch and low fat accumulation and domestication.</title>
        <authorList>
            <person name="Yang K."/>
            <person name="Tian Z."/>
            <person name="Chen C."/>
            <person name="Luo L."/>
            <person name="Zhao B."/>
            <person name="Wang Z."/>
            <person name="Yu L."/>
            <person name="Li Y."/>
            <person name="Sun Y."/>
            <person name="Li W."/>
            <person name="Chen Y."/>
            <person name="Li Y."/>
            <person name="Zhang Y."/>
            <person name="Ai D."/>
            <person name="Zhao J."/>
            <person name="Shang C."/>
            <person name="Ma Y."/>
            <person name="Wu B."/>
            <person name="Wang M."/>
            <person name="Gao L."/>
            <person name="Sun D."/>
            <person name="Zhang P."/>
            <person name="Guo F."/>
            <person name="Wang W."/>
            <person name="Li Y."/>
            <person name="Wang J."/>
            <person name="Varshney R.K."/>
            <person name="Wang J."/>
            <person name="Ling H.Q."/>
            <person name="Wan P."/>
        </authorList>
    </citation>
    <scope>NUCLEOTIDE SEQUENCE</scope>
    <source>
        <strain evidence="2">cv. Jingnong 6</strain>
    </source>
</reference>
<dbReference type="Gramene" id="KOM57738">
    <property type="protein sequence ID" value="KOM57738"/>
    <property type="gene ID" value="LR48_Vigan11g077100"/>
</dbReference>
<organism evidence="1 2">
    <name type="scientific">Phaseolus angularis</name>
    <name type="common">Azuki bean</name>
    <name type="synonym">Vigna angularis</name>
    <dbReference type="NCBI Taxonomy" id="3914"/>
    <lineage>
        <taxon>Eukaryota</taxon>
        <taxon>Viridiplantae</taxon>
        <taxon>Streptophyta</taxon>
        <taxon>Embryophyta</taxon>
        <taxon>Tracheophyta</taxon>
        <taxon>Spermatophyta</taxon>
        <taxon>Magnoliopsida</taxon>
        <taxon>eudicotyledons</taxon>
        <taxon>Gunneridae</taxon>
        <taxon>Pentapetalae</taxon>
        <taxon>rosids</taxon>
        <taxon>fabids</taxon>
        <taxon>Fabales</taxon>
        <taxon>Fabaceae</taxon>
        <taxon>Papilionoideae</taxon>
        <taxon>50 kb inversion clade</taxon>
        <taxon>NPAAA clade</taxon>
        <taxon>indigoferoid/millettioid clade</taxon>
        <taxon>Phaseoleae</taxon>
        <taxon>Vigna</taxon>
    </lineage>
</organism>
<name>A0A0L9VS11_PHAAN</name>
<dbReference type="EMBL" id="CM003381">
    <property type="protein sequence ID" value="KOM57738.1"/>
    <property type="molecule type" value="Genomic_DNA"/>
</dbReference>
<dbReference type="AlphaFoldDB" id="A0A0L9VS11"/>
<dbReference type="Proteomes" id="UP000053144">
    <property type="component" value="Chromosome 11"/>
</dbReference>
<sequence length="92" mass="10640">MLRPLGSSIQCRHYKTVRHRRSQTVRHSPSQIVRCCAIVNSIDGRTPEKLTTEAVRAPRSFLQRVKTQLRSSASRAFVHQVVFRARSNTLRR</sequence>
<gene>
    <name evidence="1" type="ORF">LR48_Vigan11g077100</name>
</gene>
<proteinExistence type="predicted"/>
<evidence type="ECO:0000313" key="1">
    <source>
        <dbReference type="EMBL" id="KOM57738.1"/>
    </source>
</evidence>
<protein>
    <submittedName>
        <fullName evidence="1">Uncharacterized protein</fullName>
    </submittedName>
</protein>
<accession>A0A0L9VS11</accession>